<evidence type="ECO:0000259" key="13">
    <source>
        <dbReference type="Pfam" id="PF00291"/>
    </source>
</evidence>
<dbReference type="Pfam" id="PF00291">
    <property type="entry name" value="PALP"/>
    <property type="match status" value="1"/>
</dbReference>
<dbReference type="AlphaFoldDB" id="A0A165YE84"/>
<dbReference type="EMBL" id="LMCB01000017">
    <property type="protein sequence ID" value="KZL18765.1"/>
    <property type="molecule type" value="Genomic_DNA"/>
</dbReference>
<dbReference type="Gene3D" id="3.40.50.1100">
    <property type="match status" value="2"/>
</dbReference>
<evidence type="ECO:0000256" key="7">
    <source>
        <dbReference type="ARBA" id="ARBA00022697"/>
    </source>
</evidence>
<dbReference type="InterPro" id="IPR001926">
    <property type="entry name" value="TrpB-like_PALP"/>
</dbReference>
<dbReference type="PANTHER" id="PTHR42690">
    <property type="entry name" value="THREONINE SYNTHASE FAMILY MEMBER"/>
    <property type="match status" value="1"/>
</dbReference>
<dbReference type="CDD" id="cd01560">
    <property type="entry name" value="Thr-synth_2"/>
    <property type="match status" value="1"/>
</dbReference>
<comment type="pathway">
    <text evidence="2">Amino-acid biosynthesis; L-threonine biosynthesis; L-threonine from L-aspartate: step 5/5.</text>
</comment>
<accession>A0A165YE84</accession>
<dbReference type="Proteomes" id="UP000076577">
    <property type="component" value="Unassembled WGS sequence"/>
</dbReference>
<dbReference type="FunFam" id="3.90.1380.10:FF:000002">
    <property type="entry name" value="Threonine synthase"/>
    <property type="match status" value="1"/>
</dbReference>
<dbReference type="InterPro" id="IPR029144">
    <property type="entry name" value="Thr_synth_N"/>
</dbReference>
<evidence type="ECO:0000256" key="3">
    <source>
        <dbReference type="ARBA" id="ARBA00005517"/>
    </source>
</evidence>
<comment type="catalytic activity">
    <reaction evidence="10">
        <text>O-phospho-L-homoserine + H2O = L-threonine + phosphate</text>
        <dbReference type="Rhea" id="RHEA:10840"/>
        <dbReference type="ChEBI" id="CHEBI:15377"/>
        <dbReference type="ChEBI" id="CHEBI:43474"/>
        <dbReference type="ChEBI" id="CHEBI:57590"/>
        <dbReference type="ChEBI" id="CHEBI:57926"/>
        <dbReference type="EC" id="4.2.3.1"/>
    </reaction>
</comment>
<evidence type="ECO:0000256" key="1">
    <source>
        <dbReference type="ARBA" id="ARBA00001933"/>
    </source>
</evidence>
<evidence type="ECO:0000256" key="2">
    <source>
        <dbReference type="ARBA" id="ARBA00004979"/>
    </source>
</evidence>
<evidence type="ECO:0000256" key="12">
    <source>
        <dbReference type="PIRSR" id="PIRSR604450-51"/>
    </source>
</evidence>
<keyword evidence="8 12" id="KW-0663">Pyridoxal phosphate</keyword>
<name>A0A165YE84_9HYPH</name>
<dbReference type="Pfam" id="PF14821">
    <property type="entry name" value="Thr_synth_N"/>
    <property type="match status" value="1"/>
</dbReference>
<keyword evidence="6" id="KW-0028">Amino-acid biosynthesis</keyword>
<keyword evidence="7" id="KW-0791">Threonine biosynthesis</keyword>
<evidence type="ECO:0000256" key="6">
    <source>
        <dbReference type="ARBA" id="ARBA00022605"/>
    </source>
</evidence>
<evidence type="ECO:0000256" key="11">
    <source>
        <dbReference type="NCBIfam" id="TIGR00260"/>
    </source>
</evidence>
<dbReference type="SUPFAM" id="SSF53686">
    <property type="entry name" value="Tryptophan synthase beta subunit-like PLP-dependent enzymes"/>
    <property type="match status" value="1"/>
</dbReference>
<dbReference type="InterPro" id="IPR000634">
    <property type="entry name" value="Ser/Thr_deHydtase_PyrdxlP-BS"/>
</dbReference>
<sequence>MRYVSTRGEAPELDFSEVLLTGLARDGGLYIPKEFPQLSVEEIAGFAGKPYSEVALKVIAPFVGDSIPYDDLKEMIEEAYASFSHEAVTPLVQTAPNTYVLELFHGPTLAFKDVAMQLLGRLMDYVLAKKDARATIIGATSGDTGGAAIEAFRGRERTDVFILFPEGRVSSVQQRQMTTAKEANIHALAINGNFDDCQGILKDLFNNFPFRERVGLSGVNSINWARIVAQVTYYFTAAVSLGAPHRKVSFTVPTGNFGDVFAGYVAAQMGLPIEKLVIATNTNDILARTLETGRYETRGVVATTAPSMDIQVSSNFERLLFAANDKDGATVKSQMDSLKQSGGFSLSEKALGFIKQKFEAGRASEEETAQTIAETLKESGYLLDPHTAVAIHVAKSHSIDEIPMIVLSTAHPAKFPAAVENACGVNPDLPAHLSDLMTRTEKFDVLPADALEVAKFVEGNARAVKAGV</sequence>
<evidence type="ECO:0000256" key="9">
    <source>
        <dbReference type="ARBA" id="ARBA00023239"/>
    </source>
</evidence>
<feature type="modified residue" description="N6-(pyridoxal phosphate)lysine" evidence="12">
    <location>
        <position position="112"/>
    </location>
</feature>
<dbReference type="GO" id="GO:0030170">
    <property type="term" value="F:pyridoxal phosphate binding"/>
    <property type="evidence" value="ECO:0007669"/>
    <property type="project" value="InterPro"/>
</dbReference>
<dbReference type="PROSITE" id="PS00165">
    <property type="entry name" value="DEHYDRATASE_SER_THR"/>
    <property type="match status" value="1"/>
</dbReference>
<evidence type="ECO:0000256" key="10">
    <source>
        <dbReference type="ARBA" id="ARBA00049144"/>
    </source>
</evidence>
<keyword evidence="9 15" id="KW-0456">Lyase</keyword>
<comment type="similarity">
    <text evidence="3">Belongs to the threonine synthase family.</text>
</comment>
<comment type="caution">
    <text evidence="15">The sequence shown here is derived from an EMBL/GenBank/DDBJ whole genome shotgun (WGS) entry which is preliminary data.</text>
</comment>
<dbReference type="RefSeq" id="WP_068005900.1">
    <property type="nucleotide sequence ID" value="NZ_FOFM01000001.1"/>
</dbReference>
<evidence type="ECO:0000313" key="16">
    <source>
        <dbReference type="Proteomes" id="UP000076577"/>
    </source>
</evidence>
<comment type="cofactor">
    <cofactor evidence="1 12">
        <name>pyridoxal 5'-phosphate</name>
        <dbReference type="ChEBI" id="CHEBI:597326"/>
    </cofactor>
</comment>
<evidence type="ECO:0000256" key="5">
    <source>
        <dbReference type="ARBA" id="ARBA00018679"/>
    </source>
</evidence>
<dbReference type="InterPro" id="IPR036052">
    <property type="entry name" value="TrpB-like_PALP_sf"/>
</dbReference>
<dbReference type="InterPro" id="IPR037158">
    <property type="entry name" value="Thr_synth_N_sf"/>
</dbReference>
<feature type="domain" description="Threonine synthase N-terminal" evidence="14">
    <location>
        <begin position="2"/>
        <end position="80"/>
    </location>
</feature>
<dbReference type="GO" id="GO:0009088">
    <property type="term" value="P:threonine biosynthetic process"/>
    <property type="evidence" value="ECO:0007669"/>
    <property type="project" value="UniProtKB-UniRule"/>
</dbReference>
<dbReference type="GO" id="GO:0004795">
    <property type="term" value="F:threonine synthase activity"/>
    <property type="evidence" value="ECO:0007669"/>
    <property type="project" value="UniProtKB-UniRule"/>
</dbReference>
<keyword evidence="16" id="KW-1185">Reference proteome</keyword>
<protein>
    <recommendedName>
        <fullName evidence="5 11">Threonine synthase</fullName>
        <ecNumber evidence="4 11">4.2.3.1</ecNumber>
    </recommendedName>
</protein>
<dbReference type="STRING" id="989403.SAMN05421798_101761"/>
<reference evidence="15 16" key="1">
    <citation type="journal article" date="2016" name="Front. Microbiol.">
        <title>Comparative Genomic Analysis Reveals a Diverse Repertoire of Genes Involved in Prokaryote-Eukaryote Interactions within the Pseudovibrio Genus.</title>
        <authorList>
            <person name="Romano S."/>
            <person name="Fernandez-Guerra A."/>
            <person name="Reen F.J."/>
            <person name="Glockner F.O."/>
            <person name="Crowley S.P."/>
            <person name="O'Sullivan O."/>
            <person name="Cotter P.D."/>
            <person name="Adams C."/>
            <person name="Dobson A.D."/>
            <person name="O'Gara F."/>
        </authorList>
    </citation>
    <scope>NUCLEOTIDE SEQUENCE [LARGE SCALE GENOMIC DNA]</scope>
    <source>
        <strain evidence="15 16">Ad2</strain>
    </source>
</reference>
<dbReference type="OrthoDB" id="9763107at2"/>
<dbReference type="InterPro" id="IPR004450">
    <property type="entry name" value="Thr_synthase-like"/>
</dbReference>
<dbReference type="PATRIC" id="fig|989403.3.peg.2433"/>
<proteinExistence type="inferred from homology"/>
<dbReference type="Pfam" id="PF24857">
    <property type="entry name" value="THR4_C"/>
    <property type="match status" value="1"/>
</dbReference>
<dbReference type="PANTHER" id="PTHR42690:SF1">
    <property type="entry name" value="THREONINE SYNTHASE-LIKE 2"/>
    <property type="match status" value="1"/>
</dbReference>
<gene>
    <name evidence="15" type="primary">thrC</name>
    <name evidence="15" type="ORF">PsAD2_02280</name>
</gene>
<dbReference type="EC" id="4.2.3.1" evidence="4 11"/>
<evidence type="ECO:0000256" key="8">
    <source>
        <dbReference type="ARBA" id="ARBA00022898"/>
    </source>
</evidence>
<dbReference type="InterPro" id="IPR051166">
    <property type="entry name" value="Threonine_Synthase"/>
</dbReference>
<feature type="domain" description="Tryptophan synthase beta chain-like PALP" evidence="13">
    <location>
        <begin position="86"/>
        <end position="331"/>
    </location>
</feature>
<organism evidence="15 16">
    <name type="scientific">Pseudovibrio axinellae</name>
    <dbReference type="NCBI Taxonomy" id="989403"/>
    <lineage>
        <taxon>Bacteria</taxon>
        <taxon>Pseudomonadati</taxon>
        <taxon>Pseudomonadota</taxon>
        <taxon>Alphaproteobacteria</taxon>
        <taxon>Hyphomicrobiales</taxon>
        <taxon>Stappiaceae</taxon>
        <taxon>Pseudovibrio</taxon>
    </lineage>
</organism>
<dbReference type="NCBIfam" id="TIGR00260">
    <property type="entry name" value="thrC"/>
    <property type="match status" value="1"/>
</dbReference>
<dbReference type="UniPathway" id="UPA00050">
    <property type="reaction ID" value="UER00065"/>
</dbReference>
<dbReference type="Gene3D" id="3.90.1380.10">
    <property type="entry name" value="Threonine synthase, N-terminal domain"/>
    <property type="match status" value="1"/>
</dbReference>
<evidence type="ECO:0000313" key="15">
    <source>
        <dbReference type="EMBL" id="KZL18765.1"/>
    </source>
</evidence>
<evidence type="ECO:0000259" key="14">
    <source>
        <dbReference type="Pfam" id="PF14821"/>
    </source>
</evidence>
<evidence type="ECO:0000256" key="4">
    <source>
        <dbReference type="ARBA" id="ARBA00013028"/>
    </source>
</evidence>